<gene>
    <name evidence="2" type="ORF">HA254_06305</name>
</gene>
<reference evidence="3" key="1">
    <citation type="journal article" date="2020" name="bioRxiv">
        <title>A rank-normalized archaeal taxonomy based on genome phylogeny resolves widespread incomplete and uneven classifications.</title>
        <authorList>
            <person name="Rinke C."/>
            <person name="Chuvochina M."/>
            <person name="Mussig A.J."/>
            <person name="Chaumeil P.-A."/>
            <person name="Waite D.W."/>
            <person name="Whitman W.B."/>
            <person name="Parks D.H."/>
            <person name="Hugenholtz P."/>
        </authorList>
    </citation>
    <scope>NUCLEOTIDE SEQUENCE [LARGE SCALE GENOMIC DNA]</scope>
</reference>
<organism evidence="2 3">
    <name type="scientific">Candidatus Iainarchaeum sp</name>
    <dbReference type="NCBI Taxonomy" id="3101447"/>
    <lineage>
        <taxon>Archaea</taxon>
        <taxon>Candidatus Iainarchaeota</taxon>
        <taxon>Candidatus Iainarchaeia</taxon>
        <taxon>Candidatus Iainarchaeales</taxon>
        <taxon>Candidatus Iainarchaeaceae</taxon>
        <taxon>Candidatus Iainarchaeum</taxon>
    </lineage>
</organism>
<protein>
    <recommendedName>
        <fullName evidence="4">Class III signal peptide-containing protein</fullName>
    </recommendedName>
</protein>
<keyword evidence="1" id="KW-0472">Membrane</keyword>
<comment type="caution">
    <text evidence="2">The sequence shown here is derived from an EMBL/GenBank/DDBJ whole genome shotgun (WGS) entry which is preliminary data.</text>
</comment>
<dbReference type="AlphaFoldDB" id="A0A7J4J2F9"/>
<proteinExistence type="predicted"/>
<evidence type="ECO:0000313" key="3">
    <source>
        <dbReference type="Proteomes" id="UP000565078"/>
    </source>
</evidence>
<evidence type="ECO:0000256" key="1">
    <source>
        <dbReference type="SAM" id="Phobius"/>
    </source>
</evidence>
<accession>A0A7J4J2F9</accession>
<sequence>MESAINMKGQATIEFLLVLVICLAYIAAIVQPNVQMASDSMADTAGLGKLRASADKLANSTQYAAMSASGTKETLQVVVPQGASLICDITEATSPSIRIQFTLRSKGAVAACMSDDDSPANSANCNRAIPIGPLGTAEFSCTGSGGAPLPTAGSADEQLVQPGIYSVSVEKLASGDVQATFNVVQ</sequence>
<keyword evidence="1" id="KW-0812">Transmembrane</keyword>
<dbReference type="Proteomes" id="UP000565078">
    <property type="component" value="Unassembled WGS sequence"/>
</dbReference>
<evidence type="ECO:0000313" key="2">
    <source>
        <dbReference type="EMBL" id="HIH10247.1"/>
    </source>
</evidence>
<name>A0A7J4J2F9_9ARCH</name>
<keyword evidence="1" id="KW-1133">Transmembrane helix</keyword>
<feature type="transmembrane region" description="Helical" evidence="1">
    <location>
        <begin position="12"/>
        <end position="30"/>
    </location>
</feature>
<dbReference type="EMBL" id="DUGC01000098">
    <property type="protein sequence ID" value="HIH10247.1"/>
    <property type="molecule type" value="Genomic_DNA"/>
</dbReference>
<evidence type="ECO:0008006" key="4">
    <source>
        <dbReference type="Google" id="ProtNLM"/>
    </source>
</evidence>